<sequence>MSHEPIPHGDPITFTDGASVGVESEDGFVHLITRDAQGVLVVGVEFAPSEAQQLGQSLLAAAFVANPDAGAGA</sequence>
<keyword evidence="1" id="KW-0614">Plasmid</keyword>
<evidence type="ECO:0000313" key="2">
    <source>
        <dbReference type="Proteomes" id="UP000027986"/>
    </source>
</evidence>
<proteinExistence type="predicted"/>
<accession>A0A075JP29</accession>
<gene>
    <name evidence="1" type="ORF">HX89_14615</name>
</gene>
<protein>
    <submittedName>
        <fullName evidence="1">Uncharacterized protein</fullName>
    </submittedName>
</protein>
<name>A0A075JP29_9MICO</name>
<dbReference type="AlphaFoldDB" id="A0A075JP29"/>
<organism evidence="1 2">
    <name type="scientific">Dermacoccus nishinomiyaensis</name>
    <dbReference type="NCBI Taxonomy" id="1274"/>
    <lineage>
        <taxon>Bacteria</taxon>
        <taxon>Bacillati</taxon>
        <taxon>Actinomycetota</taxon>
        <taxon>Actinomycetes</taxon>
        <taxon>Micrococcales</taxon>
        <taxon>Dermacoccaceae</taxon>
        <taxon>Dermacoccus</taxon>
    </lineage>
</organism>
<reference evidence="1 2" key="1">
    <citation type="submission" date="2014-07" db="EMBL/GenBank/DDBJ databases">
        <title>Genome Sequencing of Dermacoccus nishinomiyaensis.</title>
        <authorList>
            <person name="Hong K.W."/>
            <person name="Chan K.G."/>
        </authorList>
    </citation>
    <scope>NUCLEOTIDE SEQUENCE [LARGE SCALE GENOMIC DNA]</scope>
    <source>
        <strain evidence="1 2">M25</strain>
        <plasmid evidence="2">Plasmid unnamed</plasmid>
    </source>
</reference>
<keyword evidence="2" id="KW-1185">Reference proteome</keyword>
<dbReference type="KEGG" id="dni:HX89_14615"/>
<dbReference type="EMBL" id="CP008890">
    <property type="protein sequence ID" value="AIF41923.1"/>
    <property type="molecule type" value="Genomic_DNA"/>
</dbReference>
<dbReference type="Proteomes" id="UP000027986">
    <property type="component" value="Plasmid unnamed"/>
</dbReference>
<dbReference type="GeneID" id="41842229"/>
<dbReference type="HOGENOM" id="CLU_2698550_0_0_11"/>
<geneLocation type="plasmid" evidence="1 2">
    <name>unnamed</name>
</geneLocation>
<dbReference type="RefSeq" id="WP_041229542.1">
    <property type="nucleotide sequence ID" value="NZ_CP008890.1"/>
</dbReference>
<evidence type="ECO:0000313" key="1">
    <source>
        <dbReference type="EMBL" id="AIF41923.1"/>
    </source>
</evidence>